<dbReference type="PATRIC" id="fig|1203554.3.peg.2129"/>
<dbReference type="Gene3D" id="3.20.20.410">
    <property type="entry name" value="Protein of unknown function UPF0759"/>
    <property type="match status" value="1"/>
</dbReference>
<dbReference type="PANTHER" id="PTHR30348:SF4">
    <property type="entry name" value="DUF72 DOMAIN-CONTAINING PROTEIN"/>
    <property type="match status" value="1"/>
</dbReference>
<evidence type="ECO:0000313" key="4">
    <source>
        <dbReference type="Proteomes" id="UP000014400"/>
    </source>
</evidence>
<dbReference type="HOGENOM" id="CLU_046654_0_0_4"/>
<dbReference type="Proteomes" id="UP000014400">
    <property type="component" value="Unassembled WGS sequence"/>
</dbReference>
<dbReference type="InterPro" id="IPR002763">
    <property type="entry name" value="DUF72"/>
</dbReference>
<dbReference type="SUPFAM" id="SSF117396">
    <property type="entry name" value="TM1631-like"/>
    <property type="match status" value="1"/>
</dbReference>
<dbReference type="EMBL" id="ATCF01000030">
    <property type="protein sequence ID" value="EPD97904.1"/>
    <property type="molecule type" value="Genomic_DNA"/>
</dbReference>
<comment type="caution">
    <text evidence="3">The sequence shown here is derived from an EMBL/GenBank/DDBJ whole genome shotgun (WGS) entry which is preliminary data.</text>
</comment>
<feature type="domain" description="Spondin" evidence="2">
    <location>
        <begin position="1"/>
        <end position="41"/>
    </location>
</feature>
<organism evidence="3 4">
    <name type="scientific">Sutterella wadsworthensis HGA0223</name>
    <dbReference type="NCBI Taxonomy" id="1203554"/>
    <lineage>
        <taxon>Bacteria</taxon>
        <taxon>Pseudomonadati</taxon>
        <taxon>Pseudomonadota</taxon>
        <taxon>Betaproteobacteria</taxon>
        <taxon>Burkholderiales</taxon>
        <taxon>Sutterellaceae</taxon>
        <taxon>Sutterella</taxon>
    </lineage>
</organism>
<sequence length="377" mass="41269">MTNMEPLDALFDDGPPAEAPIAPQPPDGALRDLAARLPRTMRLGTSTWNFPGWRGIIWSRGSGLTGLAENGLTAYSKNPLLRTVGLDRNFYRALTTAHFAHYAAQVPEDFRFIVKAPREVTDPYERDDRGRPTGTNPLFLNAHAAVDKFLGPARLGLGRKAGPLVFQFSPVPHPELRTLEARIKLFERITTFLAELRAPGDGLLLAAEFRNYELFTPRMMKRLRTLGVSPVIGLHPAMPGIRRQTEALRCWAGEFRESEAEQSGESDVFVPKASGSSAAPAAAADWHLPGPLVVRWSLAAHQFYDTAKQSWAPFDAIHAADPATRALIASLLVKAARSGQDSFLAVNNKAEGCAPKTVRGIAEIADRILEADRPVVR</sequence>
<dbReference type="AlphaFoldDB" id="S3CB86"/>
<dbReference type="PROSITE" id="PS51020">
    <property type="entry name" value="SPONDIN"/>
    <property type="match status" value="1"/>
</dbReference>
<dbReference type="InterPro" id="IPR036520">
    <property type="entry name" value="UPF0759_sf"/>
</dbReference>
<dbReference type="PANTHER" id="PTHR30348">
    <property type="entry name" value="UNCHARACTERIZED PROTEIN YECE"/>
    <property type="match status" value="1"/>
</dbReference>
<feature type="region of interest" description="Disordered" evidence="1">
    <location>
        <begin position="1"/>
        <end position="27"/>
    </location>
</feature>
<dbReference type="eggNOG" id="COG1801">
    <property type="taxonomic scope" value="Bacteria"/>
</dbReference>
<evidence type="ECO:0000256" key="1">
    <source>
        <dbReference type="SAM" id="MobiDB-lite"/>
    </source>
</evidence>
<protein>
    <recommendedName>
        <fullName evidence="2">Spondin domain-containing protein</fullName>
    </recommendedName>
</protein>
<evidence type="ECO:0000313" key="3">
    <source>
        <dbReference type="EMBL" id="EPD97904.1"/>
    </source>
</evidence>
<keyword evidence="4" id="KW-1185">Reference proteome</keyword>
<dbReference type="STRING" id="1203554.HMPREF1476_02047"/>
<name>S3CB86_9BURK</name>
<gene>
    <name evidence="3" type="ORF">HMPREF1476_02047</name>
</gene>
<dbReference type="Pfam" id="PF01904">
    <property type="entry name" value="DUF72"/>
    <property type="match status" value="1"/>
</dbReference>
<reference evidence="3 4" key="1">
    <citation type="submission" date="2013-04" db="EMBL/GenBank/DDBJ databases">
        <title>The Genome Sequence of Sutterella wadsworthensis HGA0223.</title>
        <authorList>
            <consortium name="The Broad Institute Genomics Platform"/>
            <person name="Earl A."/>
            <person name="Ward D."/>
            <person name="Feldgarden M."/>
            <person name="Gevers D."/>
            <person name="Schmidt T.M."/>
            <person name="Dover J."/>
            <person name="Dai D."/>
            <person name="Walker B."/>
            <person name="Young S."/>
            <person name="Zeng Q."/>
            <person name="Gargeya S."/>
            <person name="Fitzgerald M."/>
            <person name="Haas B."/>
            <person name="Abouelleil A."/>
            <person name="Allen A.W."/>
            <person name="Alvarado L."/>
            <person name="Arachchi H.M."/>
            <person name="Berlin A.M."/>
            <person name="Chapman S.B."/>
            <person name="Gainer-Dewar J."/>
            <person name="Goldberg J."/>
            <person name="Griggs A."/>
            <person name="Gujja S."/>
            <person name="Hansen M."/>
            <person name="Howarth C."/>
            <person name="Imamovic A."/>
            <person name="Ireland A."/>
            <person name="Larimer J."/>
            <person name="McCowan C."/>
            <person name="Murphy C."/>
            <person name="Pearson M."/>
            <person name="Poon T.W."/>
            <person name="Priest M."/>
            <person name="Roberts A."/>
            <person name="Saif S."/>
            <person name="Shea T."/>
            <person name="Sisk P."/>
            <person name="Sykes S."/>
            <person name="Wortman J."/>
            <person name="Nusbaum C."/>
            <person name="Birren B."/>
        </authorList>
    </citation>
    <scope>NUCLEOTIDE SEQUENCE [LARGE SCALE GENOMIC DNA]</scope>
    <source>
        <strain evidence="3 4">HGA0223</strain>
    </source>
</reference>
<proteinExistence type="predicted"/>
<dbReference type="InterPro" id="IPR009465">
    <property type="entry name" value="Spondin_N"/>
</dbReference>
<evidence type="ECO:0000259" key="2">
    <source>
        <dbReference type="PROSITE" id="PS51020"/>
    </source>
</evidence>
<accession>S3CB86</accession>